<keyword evidence="4 6" id="KW-0697">Rotamase</keyword>
<feature type="domain" description="PPIase FKBP-type" evidence="9">
    <location>
        <begin position="224"/>
        <end position="316"/>
    </location>
</feature>
<evidence type="ECO:0000256" key="8">
    <source>
        <dbReference type="SAM" id="SignalP"/>
    </source>
</evidence>
<dbReference type="InterPro" id="IPR046357">
    <property type="entry name" value="PPIase_dom_sf"/>
</dbReference>
<protein>
    <recommendedName>
        <fullName evidence="3 6">peptidylprolyl isomerase</fullName>
        <ecNumber evidence="3 6">5.2.1.8</ecNumber>
    </recommendedName>
</protein>
<accession>A0ABV3SYJ2</accession>
<dbReference type="PANTHER" id="PTHR43811:SF19">
    <property type="entry name" value="39 KDA FK506-BINDING NUCLEAR PROTEIN"/>
    <property type="match status" value="1"/>
</dbReference>
<comment type="catalytic activity">
    <reaction evidence="1 6">
        <text>[protein]-peptidylproline (omega=180) = [protein]-peptidylproline (omega=0)</text>
        <dbReference type="Rhea" id="RHEA:16237"/>
        <dbReference type="Rhea" id="RHEA-COMP:10747"/>
        <dbReference type="Rhea" id="RHEA-COMP:10748"/>
        <dbReference type="ChEBI" id="CHEBI:83833"/>
        <dbReference type="ChEBI" id="CHEBI:83834"/>
        <dbReference type="EC" id="5.2.1.8"/>
    </reaction>
</comment>
<evidence type="ECO:0000256" key="7">
    <source>
        <dbReference type="SAM" id="MobiDB-lite"/>
    </source>
</evidence>
<gene>
    <name evidence="10" type="ORF">AB3X52_05530</name>
</gene>
<dbReference type="PROSITE" id="PS51257">
    <property type="entry name" value="PROKAR_LIPOPROTEIN"/>
    <property type="match status" value="1"/>
</dbReference>
<dbReference type="PANTHER" id="PTHR43811">
    <property type="entry name" value="FKBP-TYPE PEPTIDYL-PROLYL CIS-TRANS ISOMERASE FKPA"/>
    <property type="match status" value="1"/>
</dbReference>
<dbReference type="SUPFAM" id="SSF54534">
    <property type="entry name" value="FKBP-like"/>
    <property type="match status" value="1"/>
</dbReference>
<dbReference type="PROSITE" id="PS50059">
    <property type="entry name" value="FKBP_PPIASE"/>
    <property type="match status" value="1"/>
</dbReference>
<feature type="compositionally biased region" description="Low complexity" evidence="7">
    <location>
        <begin position="187"/>
        <end position="199"/>
    </location>
</feature>
<dbReference type="Proteomes" id="UP001556631">
    <property type="component" value="Unassembled WGS sequence"/>
</dbReference>
<keyword evidence="5 6" id="KW-0413">Isomerase</keyword>
<keyword evidence="8" id="KW-0732">Signal</keyword>
<dbReference type="Gene3D" id="3.10.50.40">
    <property type="match status" value="1"/>
</dbReference>
<name>A0ABV3SYJ2_9ACTN</name>
<evidence type="ECO:0000256" key="5">
    <source>
        <dbReference type="ARBA" id="ARBA00023235"/>
    </source>
</evidence>
<dbReference type="EMBL" id="JBFPJR010000007">
    <property type="protein sequence ID" value="MEX0427075.1"/>
    <property type="molecule type" value="Genomic_DNA"/>
</dbReference>
<dbReference type="Pfam" id="PF00254">
    <property type="entry name" value="FKBP_C"/>
    <property type="match status" value="1"/>
</dbReference>
<evidence type="ECO:0000256" key="1">
    <source>
        <dbReference type="ARBA" id="ARBA00000971"/>
    </source>
</evidence>
<proteinExistence type="inferred from homology"/>
<evidence type="ECO:0000256" key="4">
    <source>
        <dbReference type="ARBA" id="ARBA00023110"/>
    </source>
</evidence>
<organism evidence="10 11">
    <name type="scientific">Nocardioides eburneus</name>
    <dbReference type="NCBI Taxonomy" id="3231482"/>
    <lineage>
        <taxon>Bacteria</taxon>
        <taxon>Bacillati</taxon>
        <taxon>Actinomycetota</taxon>
        <taxon>Actinomycetes</taxon>
        <taxon>Propionibacteriales</taxon>
        <taxon>Nocardioidaceae</taxon>
        <taxon>Nocardioides</taxon>
    </lineage>
</organism>
<evidence type="ECO:0000259" key="9">
    <source>
        <dbReference type="PROSITE" id="PS50059"/>
    </source>
</evidence>
<dbReference type="RefSeq" id="WP_367992107.1">
    <property type="nucleotide sequence ID" value="NZ_JBFPJR010000007.1"/>
</dbReference>
<dbReference type="InterPro" id="IPR001179">
    <property type="entry name" value="PPIase_FKBP_dom"/>
</dbReference>
<evidence type="ECO:0000256" key="2">
    <source>
        <dbReference type="ARBA" id="ARBA00006577"/>
    </source>
</evidence>
<evidence type="ECO:0000256" key="6">
    <source>
        <dbReference type="PROSITE-ProRule" id="PRU00277"/>
    </source>
</evidence>
<feature type="chain" id="PRO_5047419151" description="peptidylprolyl isomerase" evidence="8">
    <location>
        <begin position="23"/>
        <end position="327"/>
    </location>
</feature>
<feature type="signal peptide" evidence="8">
    <location>
        <begin position="1"/>
        <end position="22"/>
    </location>
</feature>
<reference evidence="10 11" key="1">
    <citation type="submission" date="2024-07" db="EMBL/GenBank/DDBJ databases">
        <authorList>
            <person name="Lee S."/>
            <person name="Kang M."/>
        </authorList>
    </citation>
    <scope>NUCLEOTIDE SEQUENCE [LARGE SCALE GENOMIC DNA]</scope>
    <source>
        <strain evidence="10 11">DS6</strain>
    </source>
</reference>
<dbReference type="GO" id="GO:0003755">
    <property type="term" value="F:peptidyl-prolyl cis-trans isomerase activity"/>
    <property type="evidence" value="ECO:0007669"/>
    <property type="project" value="UniProtKB-EC"/>
</dbReference>
<sequence length="327" mass="33509">MPRLRRAASALVPVLLIPALVACGGTKTGYGDKTASGFDAVSISGDVGKKPSLTWKAALAYPSTMSVRTLVKGSGVAVTPASDGGKGALAELYIGDGTTEAKDWGYSSAQPEAIATSMGDVFKQLLDGARVGDRRAVIAKSEDVFGSGDASQYGIGNHDALVVVADIVADPTPKDVSASKLPRLQQKGGKPSGFSFSGVSKPSADGSLLRAVVKKGTGKTVTQDMTVTANYLGMTYGASKPFDESYSAKPVPFPLANVVPGWTYGLEGLKVGSRVLLQIPPALGYGAKAQKPNAKGHAGIPANSTLYFVIDIVSAKKTPASSSTQGQ</sequence>
<dbReference type="EC" id="5.2.1.8" evidence="3 6"/>
<evidence type="ECO:0000313" key="11">
    <source>
        <dbReference type="Proteomes" id="UP001556631"/>
    </source>
</evidence>
<comment type="similarity">
    <text evidence="2">Belongs to the FKBP-type PPIase family.</text>
</comment>
<comment type="caution">
    <text evidence="10">The sequence shown here is derived from an EMBL/GenBank/DDBJ whole genome shotgun (WGS) entry which is preliminary data.</text>
</comment>
<keyword evidence="11" id="KW-1185">Reference proteome</keyword>
<evidence type="ECO:0000313" key="10">
    <source>
        <dbReference type="EMBL" id="MEX0427075.1"/>
    </source>
</evidence>
<evidence type="ECO:0000256" key="3">
    <source>
        <dbReference type="ARBA" id="ARBA00013194"/>
    </source>
</evidence>
<feature type="region of interest" description="Disordered" evidence="7">
    <location>
        <begin position="175"/>
        <end position="199"/>
    </location>
</feature>